<dbReference type="InterPro" id="IPR001810">
    <property type="entry name" value="F-box_dom"/>
</dbReference>
<dbReference type="Proteomes" id="UP000054408">
    <property type="component" value="Unassembled WGS sequence"/>
</dbReference>
<dbReference type="InterPro" id="IPR036047">
    <property type="entry name" value="F-box-like_dom_sf"/>
</dbReference>
<dbReference type="Gene3D" id="1.20.1280.50">
    <property type="match status" value="1"/>
</dbReference>
<feature type="domain" description="F-box" evidence="2">
    <location>
        <begin position="268"/>
        <end position="314"/>
    </location>
</feature>
<reference evidence="3 4" key="1">
    <citation type="submission" date="2010-05" db="EMBL/GenBank/DDBJ databases">
        <title>The Genome Sequence of Thecamonas trahens ATCC 50062.</title>
        <authorList>
            <consortium name="The Broad Institute Genome Sequencing Platform"/>
            <person name="Russ C."/>
            <person name="Cuomo C."/>
            <person name="Shea T."/>
            <person name="Young S.K."/>
            <person name="Zeng Q."/>
            <person name="Koehrsen M."/>
            <person name="Haas B."/>
            <person name="Borodovsky M."/>
            <person name="Guigo R."/>
            <person name="Alvarado L."/>
            <person name="Berlin A."/>
            <person name="Bochicchio J."/>
            <person name="Borenstein D."/>
            <person name="Chapman S."/>
            <person name="Chen Z."/>
            <person name="Freedman E."/>
            <person name="Gellesch M."/>
            <person name="Goldberg J."/>
            <person name="Griggs A."/>
            <person name="Gujja S."/>
            <person name="Heilman E."/>
            <person name="Heiman D."/>
            <person name="Hepburn T."/>
            <person name="Howarth C."/>
            <person name="Jen D."/>
            <person name="Larson L."/>
            <person name="Mehta T."/>
            <person name="Park D."/>
            <person name="Pearson M."/>
            <person name="Roberts A."/>
            <person name="Saif S."/>
            <person name="Shenoy N."/>
            <person name="Sisk P."/>
            <person name="Stolte C."/>
            <person name="Sykes S."/>
            <person name="Thomson T."/>
            <person name="Walk T."/>
            <person name="White J."/>
            <person name="Yandava C."/>
            <person name="Burger G."/>
            <person name="Gray M.W."/>
            <person name="Holland P.W.H."/>
            <person name="King N."/>
            <person name="Lang F.B.F."/>
            <person name="Roger A.J."/>
            <person name="Ruiz-Trillo I."/>
            <person name="Lander E."/>
            <person name="Nusbaum C."/>
        </authorList>
    </citation>
    <scope>NUCLEOTIDE SEQUENCE [LARGE SCALE GENOMIC DNA]</scope>
    <source>
        <strain evidence="3 4">ATCC 50062</strain>
    </source>
</reference>
<evidence type="ECO:0000313" key="4">
    <source>
        <dbReference type="Proteomes" id="UP000054408"/>
    </source>
</evidence>
<feature type="region of interest" description="Disordered" evidence="1">
    <location>
        <begin position="241"/>
        <end position="266"/>
    </location>
</feature>
<sequence>MAASSSMEARWRANKLCMSGMTLHWFVTALWGGRADLVKALVTSGRVAVDGEVVTDPEARLVYGIEDWPEKRTVTIKFPSCEPQDVPCPFSASDRAAFVCPTRPYVSVGTRDDDFLAEVLTTAHHPYVLAVEAALRELGAAWIAGTGARSLFRMFTPKSSFHRKIVHCLASRFGMTSTTLEDQADDNDEQGYWCLDFCYCCYGNATHDFEWEGWHVTRSVIPVKVTVASYSDDPPSVSGLLLRRGGGVRPSRPRSPSSGEVSDGGSSALSLLDMPDELLLAILGWLDVPDLLRASGACRVLRRIAADNTLWFDLFKFYVARDVDSADVLLAACKAFHTQRSHTWRGLYIEAKMSGSVARLPGSGVARVTSRSERVWAAASSKKRRAAMEAAAARGVYRRYGVASGIHEEREADEHGDAG</sequence>
<dbReference type="EMBL" id="GL349436">
    <property type="protein sequence ID" value="KNC52250.1"/>
    <property type="molecule type" value="Genomic_DNA"/>
</dbReference>
<gene>
    <name evidence="3" type="ORF">AMSG_01079</name>
</gene>
<protein>
    <recommendedName>
        <fullName evidence="2">F-box domain-containing protein</fullName>
    </recommendedName>
</protein>
<proteinExistence type="predicted"/>
<dbReference type="PROSITE" id="PS50181">
    <property type="entry name" value="FBOX"/>
    <property type="match status" value="1"/>
</dbReference>
<feature type="compositionally biased region" description="Low complexity" evidence="1">
    <location>
        <begin position="254"/>
        <end position="266"/>
    </location>
</feature>
<dbReference type="CDD" id="cd02325">
    <property type="entry name" value="R3H"/>
    <property type="match status" value="1"/>
</dbReference>
<evidence type="ECO:0000259" key="2">
    <source>
        <dbReference type="PROSITE" id="PS50181"/>
    </source>
</evidence>
<keyword evidence="4" id="KW-1185">Reference proteome</keyword>
<dbReference type="SMART" id="SM00256">
    <property type="entry name" value="FBOX"/>
    <property type="match status" value="1"/>
</dbReference>
<dbReference type="Pfam" id="PF12937">
    <property type="entry name" value="F-box-like"/>
    <property type="match status" value="1"/>
</dbReference>
<name>A0A0L0DJ67_THETB</name>
<evidence type="ECO:0000256" key="1">
    <source>
        <dbReference type="SAM" id="MobiDB-lite"/>
    </source>
</evidence>
<dbReference type="GeneID" id="25560849"/>
<organism evidence="3 4">
    <name type="scientific">Thecamonas trahens ATCC 50062</name>
    <dbReference type="NCBI Taxonomy" id="461836"/>
    <lineage>
        <taxon>Eukaryota</taxon>
        <taxon>Apusozoa</taxon>
        <taxon>Apusomonadida</taxon>
        <taxon>Apusomonadidae</taxon>
        <taxon>Thecamonas</taxon>
    </lineage>
</organism>
<evidence type="ECO:0000313" key="3">
    <source>
        <dbReference type="EMBL" id="KNC52250.1"/>
    </source>
</evidence>
<dbReference type="AlphaFoldDB" id="A0A0L0DJ67"/>
<dbReference type="SUPFAM" id="SSF81383">
    <property type="entry name" value="F-box domain"/>
    <property type="match status" value="1"/>
</dbReference>
<dbReference type="RefSeq" id="XP_013762252.1">
    <property type="nucleotide sequence ID" value="XM_013906798.1"/>
</dbReference>
<accession>A0A0L0DJ67</accession>